<dbReference type="Gene3D" id="2.80.10.50">
    <property type="match status" value="1"/>
</dbReference>
<dbReference type="Proteomes" id="UP001501447">
    <property type="component" value="Unassembled WGS sequence"/>
</dbReference>
<dbReference type="InterPro" id="IPR035992">
    <property type="entry name" value="Ricin_B-like_lectins"/>
</dbReference>
<dbReference type="SUPFAM" id="SSF56219">
    <property type="entry name" value="DNase I-like"/>
    <property type="match status" value="1"/>
</dbReference>
<proteinExistence type="predicted"/>
<dbReference type="Gene3D" id="3.60.10.10">
    <property type="entry name" value="Endonuclease/exonuclease/phosphatase"/>
    <property type="match status" value="1"/>
</dbReference>
<dbReference type="InterPro" id="IPR036691">
    <property type="entry name" value="Endo/exonu/phosph_ase_sf"/>
</dbReference>
<dbReference type="CDD" id="cd00161">
    <property type="entry name" value="beta-trefoil_Ricin-like"/>
    <property type="match status" value="1"/>
</dbReference>
<keyword evidence="4" id="KW-1185">Reference proteome</keyword>
<reference evidence="4" key="1">
    <citation type="journal article" date="2019" name="Int. J. Syst. Evol. Microbiol.">
        <title>The Global Catalogue of Microorganisms (GCM) 10K type strain sequencing project: providing services to taxonomists for standard genome sequencing and annotation.</title>
        <authorList>
            <consortium name="The Broad Institute Genomics Platform"/>
            <consortium name="The Broad Institute Genome Sequencing Center for Infectious Disease"/>
            <person name="Wu L."/>
            <person name="Ma J."/>
        </authorList>
    </citation>
    <scope>NUCLEOTIDE SEQUENCE [LARGE SCALE GENOMIC DNA]</scope>
    <source>
        <strain evidence="4">JCM 16373</strain>
    </source>
</reference>
<dbReference type="EMBL" id="BAAARJ010000022">
    <property type="protein sequence ID" value="GAA2633362.1"/>
    <property type="molecule type" value="Genomic_DNA"/>
</dbReference>
<evidence type="ECO:0000256" key="1">
    <source>
        <dbReference type="SAM" id="SignalP"/>
    </source>
</evidence>
<keyword evidence="1" id="KW-0732">Signal</keyword>
<dbReference type="Pfam" id="PF14200">
    <property type="entry name" value="RicinB_lectin_2"/>
    <property type="match status" value="1"/>
</dbReference>
<dbReference type="InterPro" id="IPR000772">
    <property type="entry name" value="Ricin_B_lectin"/>
</dbReference>
<sequence>MTCVLAGTLLVASGGTAQAANPDTHRTATWNMQNGRDRWAGAYGLARTNSVVALQEVPDVQPAAARYLGMRGTVRVYEWQESSRDPVRYLHILDQNSQNLAIITSWWPEDVLEVPGVYRSALAVGNMDDNVLFAAVHASADGGSDAASLVRRVARAAYDEVYTNWAVLGDFNRPPDRLRVSGLPLGSYIYNPGQATQRSGGELDYMVSNLQTDNWQATVEGNPGSDHWPVRFGSLRAAAGPRELTIHPENSDTRVLDVYEGQDRNGSHVIIYDPNGAANQRWRLFQIGTAASGKPMYRVVSSDSNKCLDVQDGLRSGAGSYLNIWDCHSPGGEPDPQRDTQNFTLEHPVTSMPNLTMLRNNATGLYANIDHGGTGNGTWAIQWPDQSGQFPVPNESFYLHPID</sequence>
<evidence type="ECO:0000313" key="4">
    <source>
        <dbReference type="Proteomes" id="UP001501447"/>
    </source>
</evidence>
<evidence type="ECO:0000313" key="3">
    <source>
        <dbReference type="EMBL" id="GAA2633362.1"/>
    </source>
</evidence>
<protein>
    <recommendedName>
        <fullName evidence="2">Ricin B lectin domain-containing protein</fullName>
    </recommendedName>
</protein>
<comment type="caution">
    <text evidence="3">The sequence shown here is derived from an EMBL/GenBank/DDBJ whole genome shotgun (WGS) entry which is preliminary data.</text>
</comment>
<dbReference type="PROSITE" id="PS50231">
    <property type="entry name" value="RICIN_B_LECTIN"/>
    <property type="match status" value="1"/>
</dbReference>
<dbReference type="SUPFAM" id="SSF50370">
    <property type="entry name" value="Ricin B-like lectins"/>
    <property type="match status" value="1"/>
</dbReference>
<name>A0ABP6D1K8_9ACTN</name>
<accession>A0ABP6D1K8</accession>
<feature type="chain" id="PRO_5046257461" description="Ricin B lectin domain-containing protein" evidence="1">
    <location>
        <begin position="20"/>
        <end position="403"/>
    </location>
</feature>
<organism evidence="3 4">
    <name type="scientific">Streptomyces axinellae</name>
    <dbReference type="NCBI Taxonomy" id="552788"/>
    <lineage>
        <taxon>Bacteria</taxon>
        <taxon>Bacillati</taxon>
        <taxon>Actinomycetota</taxon>
        <taxon>Actinomycetes</taxon>
        <taxon>Kitasatosporales</taxon>
        <taxon>Streptomycetaceae</taxon>
        <taxon>Streptomyces</taxon>
    </lineage>
</organism>
<feature type="signal peptide" evidence="1">
    <location>
        <begin position="1"/>
        <end position="19"/>
    </location>
</feature>
<gene>
    <name evidence="3" type="ORF">GCM10009863_56880</name>
</gene>
<feature type="domain" description="Ricin B lectin" evidence="2">
    <location>
        <begin position="243"/>
        <end position="320"/>
    </location>
</feature>
<evidence type="ECO:0000259" key="2">
    <source>
        <dbReference type="Pfam" id="PF14200"/>
    </source>
</evidence>